<protein>
    <submittedName>
        <fullName evidence="2">Uncharacterized protein</fullName>
    </submittedName>
</protein>
<dbReference type="Proteomes" id="UP001177670">
    <property type="component" value="Unassembled WGS sequence"/>
</dbReference>
<accession>A0AA40FKN4</accession>
<feature type="compositionally biased region" description="Polar residues" evidence="1">
    <location>
        <begin position="25"/>
        <end position="35"/>
    </location>
</feature>
<evidence type="ECO:0000313" key="2">
    <source>
        <dbReference type="EMBL" id="KAK1120879.1"/>
    </source>
</evidence>
<gene>
    <name evidence="2" type="ORF">K0M31_011079</name>
</gene>
<organism evidence="2 3">
    <name type="scientific">Melipona bicolor</name>
    <dbReference type="NCBI Taxonomy" id="60889"/>
    <lineage>
        <taxon>Eukaryota</taxon>
        <taxon>Metazoa</taxon>
        <taxon>Ecdysozoa</taxon>
        <taxon>Arthropoda</taxon>
        <taxon>Hexapoda</taxon>
        <taxon>Insecta</taxon>
        <taxon>Pterygota</taxon>
        <taxon>Neoptera</taxon>
        <taxon>Endopterygota</taxon>
        <taxon>Hymenoptera</taxon>
        <taxon>Apocrita</taxon>
        <taxon>Aculeata</taxon>
        <taxon>Apoidea</taxon>
        <taxon>Anthophila</taxon>
        <taxon>Apidae</taxon>
        <taxon>Melipona</taxon>
    </lineage>
</organism>
<name>A0AA40FKN4_9HYME</name>
<feature type="compositionally biased region" description="Polar residues" evidence="1">
    <location>
        <begin position="1"/>
        <end position="12"/>
    </location>
</feature>
<feature type="compositionally biased region" description="Basic and acidic residues" evidence="1">
    <location>
        <begin position="13"/>
        <end position="24"/>
    </location>
</feature>
<feature type="region of interest" description="Disordered" evidence="1">
    <location>
        <begin position="1"/>
        <end position="38"/>
    </location>
</feature>
<evidence type="ECO:0000313" key="3">
    <source>
        <dbReference type="Proteomes" id="UP001177670"/>
    </source>
</evidence>
<dbReference type="AlphaFoldDB" id="A0AA40FKN4"/>
<evidence type="ECO:0000256" key="1">
    <source>
        <dbReference type="SAM" id="MobiDB-lite"/>
    </source>
</evidence>
<reference evidence="2" key="1">
    <citation type="submission" date="2021-10" db="EMBL/GenBank/DDBJ databases">
        <title>Melipona bicolor Genome sequencing and assembly.</title>
        <authorList>
            <person name="Araujo N.S."/>
            <person name="Arias M.C."/>
        </authorList>
    </citation>
    <scope>NUCLEOTIDE SEQUENCE</scope>
    <source>
        <strain evidence="2">USP_2M_L1-L4_2017</strain>
        <tissue evidence="2">Whole body</tissue>
    </source>
</reference>
<dbReference type="EMBL" id="JAHYIQ010000029">
    <property type="protein sequence ID" value="KAK1120879.1"/>
    <property type="molecule type" value="Genomic_DNA"/>
</dbReference>
<sequence>MRNWKSLSSTIDGSRKEFGSDLKCENSSSTPQSIEESWIRNEQYAQDVIATSRKTKKSDAHYDYSELGPETNVNVIDDVIMIPVKDLSYSFYKGDDETEDQQFDKVSNVLDDRHIKESTDSNLSAIDATSQPIAVAGRPSTSTAAAAQTEVIYFQAIWHRHHGGAEE</sequence>
<proteinExistence type="predicted"/>
<keyword evidence="3" id="KW-1185">Reference proteome</keyword>
<comment type="caution">
    <text evidence="2">The sequence shown here is derived from an EMBL/GenBank/DDBJ whole genome shotgun (WGS) entry which is preliminary data.</text>
</comment>